<evidence type="ECO:0000256" key="7">
    <source>
        <dbReference type="ARBA" id="ARBA00022960"/>
    </source>
</evidence>
<dbReference type="Gene3D" id="3.90.190.20">
    <property type="entry name" value="Mur ligase, C-terminal domain"/>
    <property type="match status" value="1"/>
</dbReference>
<dbReference type="EC" id="6.3.2.13" evidence="11"/>
<evidence type="ECO:0000256" key="11">
    <source>
        <dbReference type="HAMAP-Rule" id="MF_00208"/>
    </source>
</evidence>
<evidence type="ECO:0000256" key="8">
    <source>
        <dbReference type="ARBA" id="ARBA00022984"/>
    </source>
</evidence>
<dbReference type="Pfam" id="PF08245">
    <property type="entry name" value="Mur_ligase_M"/>
    <property type="match status" value="1"/>
</dbReference>
<comment type="function">
    <text evidence="11">Catalyzes the addition of meso-diaminopimelic acid to the nucleotide precursor UDP-N-acetylmuramoyl-L-alanyl-D-glutamate (UMAG) in the biosynthesis of bacterial cell-wall peptidoglycan.</text>
</comment>
<dbReference type="InterPro" id="IPR005761">
    <property type="entry name" value="UDP-N-AcMur-Glu-dNH2Pim_ligase"/>
</dbReference>
<evidence type="ECO:0000256" key="5">
    <source>
        <dbReference type="ARBA" id="ARBA00022741"/>
    </source>
</evidence>
<dbReference type="Gene3D" id="3.40.1390.10">
    <property type="entry name" value="MurE/MurF, N-terminal domain"/>
    <property type="match status" value="1"/>
</dbReference>
<dbReference type="InterPro" id="IPR035911">
    <property type="entry name" value="MurE/MurF_N"/>
</dbReference>
<evidence type="ECO:0000313" key="17">
    <source>
        <dbReference type="Proteomes" id="UP001161497"/>
    </source>
</evidence>
<dbReference type="RefSeq" id="WP_009058417.1">
    <property type="nucleotide sequence ID" value="NZ_JAHXRZ010000014.1"/>
</dbReference>
<keyword evidence="2 11" id="KW-0963">Cytoplasm</keyword>
<reference evidence="16" key="1">
    <citation type="submission" date="2023-03" db="EMBL/GenBank/DDBJ databases">
        <authorList>
            <person name="Cremers G."/>
            <person name="Picone N."/>
        </authorList>
    </citation>
    <scope>NUCLEOTIDE SEQUENCE</scope>
    <source>
        <strain evidence="16">Sample_alias</strain>
    </source>
</reference>
<evidence type="ECO:0000259" key="13">
    <source>
        <dbReference type="Pfam" id="PF01225"/>
    </source>
</evidence>
<comment type="similarity">
    <text evidence="1 11">Belongs to the MurCDEF family. MurE subfamily.</text>
</comment>
<accession>A0ABM9IEA6</accession>
<keyword evidence="5 11" id="KW-0547">Nucleotide-binding</keyword>
<feature type="domain" description="Mur ligase C-terminal" evidence="14">
    <location>
        <begin position="340"/>
        <end position="467"/>
    </location>
</feature>
<name>A0ABM9IEA6_9BACT</name>
<dbReference type="InterPro" id="IPR004101">
    <property type="entry name" value="Mur_ligase_C"/>
</dbReference>
<comment type="pathway">
    <text evidence="11 12">Cell wall biogenesis; peptidoglycan biosynthesis.</text>
</comment>
<feature type="binding site" evidence="11">
    <location>
        <begin position="414"/>
        <end position="417"/>
    </location>
    <ligand>
        <name>meso-2,6-diaminopimelate</name>
        <dbReference type="ChEBI" id="CHEBI:57791"/>
    </ligand>
</feature>
<feature type="binding site" evidence="11">
    <location>
        <begin position="112"/>
        <end position="118"/>
    </location>
    <ligand>
        <name>ATP</name>
        <dbReference type="ChEBI" id="CHEBI:30616"/>
    </ligand>
</feature>
<comment type="subcellular location">
    <subcellularLocation>
        <location evidence="11 12">Cytoplasm</location>
    </subcellularLocation>
</comment>
<keyword evidence="9 11" id="KW-0131">Cell cycle</keyword>
<dbReference type="NCBIfam" id="TIGR01085">
    <property type="entry name" value="murE"/>
    <property type="match status" value="1"/>
</dbReference>
<gene>
    <name evidence="11 16" type="primary">murE</name>
    <name evidence="16" type="ORF">MFUM_1702</name>
</gene>
<comment type="caution">
    <text evidence="11">Lacks conserved residue(s) required for the propagation of feature annotation.</text>
</comment>
<keyword evidence="8 11" id="KW-0573">Peptidoglycan synthesis</keyword>
<evidence type="ECO:0000256" key="1">
    <source>
        <dbReference type="ARBA" id="ARBA00005898"/>
    </source>
</evidence>
<comment type="cofactor">
    <cofactor evidence="11">
        <name>Mg(2+)</name>
        <dbReference type="ChEBI" id="CHEBI:18420"/>
    </cofactor>
</comment>
<evidence type="ECO:0000256" key="2">
    <source>
        <dbReference type="ARBA" id="ARBA00022490"/>
    </source>
</evidence>
<comment type="catalytic activity">
    <reaction evidence="11">
        <text>UDP-N-acetyl-alpha-D-muramoyl-L-alanyl-D-glutamate + meso-2,6-diaminopimelate + ATP = UDP-N-acetyl-alpha-D-muramoyl-L-alanyl-gamma-D-glutamyl-meso-2,6-diaminopimelate + ADP + phosphate + H(+)</text>
        <dbReference type="Rhea" id="RHEA:23676"/>
        <dbReference type="ChEBI" id="CHEBI:15378"/>
        <dbReference type="ChEBI" id="CHEBI:30616"/>
        <dbReference type="ChEBI" id="CHEBI:43474"/>
        <dbReference type="ChEBI" id="CHEBI:57791"/>
        <dbReference type="ChEBI" id="CHEBI:83900"/>
        <dbReference type="ChEBI" id="CHEBI:83905"/>
        <dbReference type="ChEBI" id="CHEBI:456216"/>
        <dbReference type="EC" id="6.3.2.13"/>
    </reaction>
</comment>
<proteinExistence type="inferred from homology"/>
<evidence type="ECO:0000256" key="4">
    <source>
        <dbReference type="ARBA" id="ARBA00022618"/>
    </source>
</evidence>
<evidence type="ECO:0000256" key="10">
    <source>
        <dbReference type="ARBA" id="ARBA00023316"/>
    </source>
</evidence>
<dbReference type="PANTHER" id="PTHR23135">
    <property type="entry name" value="MUR LIGASE FAMILY MEMBER"/>
    <property type="match status" value="1"/>
</dbReference>
<feature type="binding site" evidence="11">
    <location>
        <position position="181"/>
    </location>
    <ligand>
        <name>UDP-N-acetyl-alpha-D-muramoyl-L-alanyl-D-glutamate</name>
        <dbReference type="ChEBI" id="CHEBI:83900"/>
    </ligand>
</feature>
<feature type="binding site" evidence="11">
    <location>
        <position position="187"/>
    </location>
    <ligand>
        <name>UDP-N-acetyl-alpha-D-muramoyl-L-alanyl-D-glutamate</name>
        <dbReference type="ChEBI" id="CHEBI:83900"/>
    </ligand>
</feature>
<feature type="binding site" evidence="11">
    <location>
        <position position="465"/>
    </location>
    <ligand>
        <name>meso-2,6-diaminopimelate</name>
        <dbReference type="ChEBI" id="CHEBI:57791"/>
    </ligand>
</feature>
<dbReference type="InterPro" id="IPR018109">
    <property type="entry name" value="Folylpolyglutamate_synth_CS"/>
</dbReference>
<feature type="binding site" evidence="11">
    <location>
        <position position="189"/>
    </location>
    <ligand>
        <name>UDP-N-acetyl-alpha-D-muramoyl-L-alanyl-D-glutamate</name>
        <dbReference type="ChEBI" id="CHEBI:83900"/>
    </ligand>
</feature>
<dbReference type="SUPFAM" id="SSF53623">
    <property type="entry name" value="MurD-like peptide ligases, catalytic domain"/>
    <property type="match status" value="1"/>
</dbReference>
<dbReference type="NCBIfam" id="NF001124">
    <property type="entry name" value="PRK00139.1-2"/>
    <property type="match status" value="1"/>
</dbReference>
<dbReference type="Proteomes" id="UP001161497">
    <property type="component" value="Chromosome"/>
</dbReference>
<dbReference type="Pfam" id="PF02875">
    <property type="entry name" value="Mur_ligase_C"/>
    <property type="match status" value="1"/>
</dbReference>
<dbReference type="InterPro" id="IPR036615">
    <property type="entry name" value="Mur_ligase_C_dom_sf"/>
</dbReference>
<feature type="domain" description="Mur ligase central" evidence="15">
    <location>
        <begin position="110"/>
        <end position="315"/>
    </location>
</feature>
<evidence type="ECO:0000256" key="12">
    <source>
        <dbReference type="RuleBase" id="RU004135"/>
    </source>
</evidence>
<dbReference type="PANTHER" id="PTHR23135:SF4">
    <property type="entry name" value="UDP-N-ACETYLMURAMOYL-L-ALANYL-D-GLUTAMATE--2,6-DIAMINOPIMELATE LIGASE MURE HOMOLOG, CHLOROPLASTIC"/>
    <property type="match status" value="1"/>
</dbReference>
<keyword evidence="6 11" id="KW-0067">ATP-binding</keyword>
<dbReference type="SUPFAM" id="SSF63418">
    <property type="entry name" value="MurE/MurF N-terminal domain"/>
    <property type="match status" value="1"/>
</dbReference>
<keyword evidence="11" id="KW-0460">Magnesium</keyword>
<dbReference type="NCBIfam" id="NF001126">
    <property type="entry name" value="PRK00139.1-4"/>
    <property type="match status" value="1"/>
</dbReference>
<sequence>MKLSDVLSDLQPLAIKGSIDWEINNIVYDSRKVVEGSLFFAWKGQKTDGHRYIEEAIGRGARGVICSEMPAWQTSKQTTFIQVKDPRRVLGKVASVFYGYPSSHFPVIGITGTNGKTTTSFLMKHLLETQGWKTGLIGTIYYDTTVDRIPASRTSPEGSDLQQLFFQMLKANCQAAVMEVSSHALEQGRVEGTEFRIGIFTNLTQDHLDYHLTMEAYRQSKEKFISYIRAGREGEGGVVLNIDDPQWSDLAEKLKGKVNMITVSVQGKPTAKLKARFIKYDRLLTVILAEWEGQLYQLNSPLLGRFNVENLLLSIGGTLLLGIPLDPTIRALESFPGVPGRMERFYAKDGLLAVVDYAHSEDALLKVVLTLREIQSSGRIILVVGCGGDRDRTKRPKMAKVASDYADLVIFTSDNPRSESPERIFEDMKRGVDSSKKIYWIVDRKEAIRKAIQVANPGDIVCVAGKGHETYQEMGGVFYPFDDRLVVRECLSLRA</sequence>
<evidence type="ECO:0000259" key="14">
    <source>
        <dbReference type="Pfam" id="PF02875"/>
    </source>
</evidence>
<dbReference type="Pfam" id="PF01225">
    <property type="entry name" value="Mur_ligase"/>
    <property type="match status" value="1"/>
</dbReference>
<evidence type="ECO:0000256" key="3">
    <source>
        <dbReference type="ARBA" id="ARBA00022598"/>
    </source>
</evidence>
<dbReference type="InterPro" id="IPR036565">
    <property type="entry name" value="Mur-like_cat_sf"/>
</dbReference>
<feature type="modified residue" description="N6-carboxylysine" evidence="11">
    <location>
        <position position="221"/>
    </location>
</feature>
<organism evidence="16 17">
    <name type="scientific">Candidatus Methylacidiphilum fumarolicum</name>
    <dbReference type="NCBI Taxonomy" id="591154"/>
    <lineage>
        <taxon>Bacteria</taxon>
        <taxon>Pseudomonadati</taxon>
        <taxon>Verrucomicrobiota</taxon>
        <taxon>Methylacidiphilae</taxon>
        <taxon>Methylacidiphilales</taxon>
        <taxon>Methylacidiphilaceae</taxon>
        <taxon>Methylacidiphilum (ex Ratnadevi et al. 2023)</taxon>
    </lineage>
</organism>
<evidence type="ECO:0000256" key="6">
    <source>
        <dbReference type="ARBA" id="ARBA00022840"/>
    </source>
</evidence>
<dbReference type="InterPro" id="IPR013221">
    <property type="entry name" value="Mur_ligase_cen"/>
</dbReference>
<keyword evidence="17" id="KW-1185">Reference proteome</keyword>
<dbReference type="EMBL" id="OX458932">
    <property type="protein sequence ID" value="CAI9086031.1"/>
    <property type="molecule type" value="Genomic_DNA"/>
</dbReference>
<dbReference type="PROSITE" id="PS01011">
    <property type="entry name" value="FOLYLPOLYGLU_SYNT_1"/>
    <property type="match status" value="1"/>
</dbReference>
<evidence type="ECO:0000256" key="9">
    <source>
        <dbReference type="ARBA" id="ARBA00023306"/>
    </source>
</evidence>
<evidence type="ECO:0000259" key="15">
    <source>
        <dbReference type="Pfam" id="PF08245"/>
    </source>
</evidence>
<feature type="binding site" evidence="11">
    <location>
        <position position="469"/>
    </location>
    <ligand>
        <name>meso-2,6-diaminopimelate</name>
        <dbReference type="ChEBI" id="CHEBI:57791"/>
    </ligand>
</feature>
<protein>
    <recommendedName>
        <fullName evidence="11">UDP-N-acetylmuramoyl-L-alanyl-D-glutamate--2,6-diaminopimelate ligase</fullName>
        <ecNumber evidence="11">6.3.2.13</ecNumber>
    </recommendedName>
    <alternativeName>
        <fullName evidence="11">Meso-A2pm-adding enzyme</fullName>
    </alternativeName>
    <alternativeName>
        <fullName evidence="11">Meso-diaminopimelate-adding enzyme</fullName>
    </alternativeName>
    <alternativeName>
        <fullName evidence="11">UDP-MurNAc-L-Ala-D-Glu:meso-diaminopimelate ligase</fullName>
    </alternativeName>
    <alternativeName>
        <fullName evidence="11">UDP-MurNAc-tripeptide synthetase</fullName>
    </alternativeName>
    <alternativeName>
        <fullName evidence="11">UDP-N-acetylmuramyl-tripeptide synthetase</fullName>
    </alternativeName>
</protein>
<feature type="binding site" evidence="11">
    <location>
        <position position="30"/>
    </location>
    <ligand>
        <name>UDP-N-acetyl-alpha-D-muramoyl-L-alanyl-D-glutamate</name>
        <dbReference type="ChEBI" id="CHEBI:83900"/>
    </ligand>
</feature>
<keyword evidence="7 11" id="KW-0133">Cell shape</keyword>
<dbReference type="GO" id="GO:0008765">
    <property type="term" value="F:UDP-N-acetylmuramoylalanyl-D-glutamate-2,6-diaminopimelate ligase activity"/>
    <property type="evidence" value="ECO:0007669"/>
    <property type="project" value="UniProtKB-EC"/>
</dbReference>
<feature type="binding site" evidence="11">
    <location>
        <position position="390"/>
    </location>
    <ligand>
        <name>meso-2,6-diaminopimelate</name>
        <dbReference type="ChEBI" id="CHEBI:57791"/>
    </ligand>
</feature>
<feature type="short sequence motif" description="Meso-diaminopimelate recognition motif" evidence="11">
    <location>
        <begin position="414"/>
        <end position="417"/>
    </location>
</feature>
<feature type="domain" description="Mur ligase N-terminal catalytic" evidence="13">
    <location>
        <begin position="22"/>
        <end position="98"/>
    </location>
</feature>
<evidence type="ECO:0000313" key="16">
    <source>
        <dbReference type="EMBL" id="CAI9086031.1"/>
    </source>
</evidence>
<keyword evidence="4 11" id="KW-0132">Cell division</keyword>
<dbReference type="HAMAP" id="MF_00208">
    <property type="entry name" value="MurE"/>
    <property type="match status" value="1"/>
</dbReference>
<keyword evidence="3 11" id="KW-0436">Ligase</keyword>
<dbReference type="Gene3D" id="3.40.1190.10">
    <property type="entry name" value="Mur-like, catalytic domain"/>
    <property type="match status" value="1"/>
</dbReference>
<dbReference type="InterPro" id="IPR000713">
    <property type="entry name" value="Mur_ligase_N"/>
</dbReference>
<keyword evidence="10 11" id="KW-0961">Cell wall biogenesis/degradation</keyword>
<comment type="PTM">
    <text evidence="11">Carboxylation is probably crucial for Mg(2+) binding and, consequently, for the gamma-phosphate positioning of ATP.</text>
</comment>
<dbReference type="SUPFAM" id="SSF53244">
    <property type="entry name" value="MurD-like peptide ligases, peptide-binding domain"/>
    <property type="match status" value="1"/>
</dbReference>